<accession>A0A0C3H821</accession>
<evidence type="ECO:0000313" key="1">
    <source>
        <dbReference type="EMBL" id="KIN04376.1"/>
    </source>
</evidence>
<sequence>MAFNGDCFLVHYFPLLIRCVYNLSRVAISNRLPGRVRRGYLRVSFSKNCLRVLPMLLSTLSFNFLKNLVRADSSNVTPTKYREYLWPTFCPEHQRLFGVSRYLEEMIWMHQGAKNKP</sequence>
<proteinExistence type="predicted"/>
<protein>
    <submittedName>
        <fullName evidence="1">Uncharacterized protein</fullName>
    </submittedName>
</protein>
<organism evidence="1 2">
    <name type="scientific">Oidiodendron maius (strain Zn)</name>
    <dbReference type="NCBI Taxonomy" id="913774"/>
    <lineage>
        <taxon>Eukaryota</taxon>
        <taxon>Fungi</taxon>
        <taxon>Dikarya</taxon>
        <taxon>Ascomycota</taxon>
        <taxon>Pezizomycotina</taxon>
        <taxon>Leotiomycetes</taxon>
        <taxon>Leotiomycetes incertae sedis</taxon>
        <taxon>Myxotrichaceae</taxon>
        <taxon>Oidiodendron</taxon>
    </lineage>
</organism>
<name>A0A0C3H821_OIDMZ</name>
<evidence type="ECO:0000313" key="2">
    <source>
        <dbReference type="Proteomes" id="UP000054321"/>
    </source>
</evidence>
<keyword evidence="2" id="KW-1185">Reference proteome</keyword>
<gene>
    <name evidence="1" type="ORF">OIDMADRAFT_17469</name>
</gene>
<reference evidence="2" key="2">
    <citation type="submission" date="2015-01" db="EMBL/GenBank/DDBJ databases">
        <title>Evolutionary Origins and Diversification of the Mycorrhizal Mutualists.</title>
        <authorList>
            <consortium name="DOE Joint Genome Institute"/>
            <consortium name="Mycorrhizal Genomics Consortium"/>
            <person name="Kohler A."/>
            <person name="Kuo A."/>
            <person name="Nagy L.G."/>
            <person name="Floudas D."/>
            <person name="Copeland A."/>
            <person name="Barry K.W."/>
            <person name="Cichocki N."/>
            <person name="Veneault-Fourrey C."/>
            <person name="LaButti K."/>
            <person name="Lindquist E.A."/>
            <person name="Lipzen A."/>
            <person name="Lundell T."/>
            <person name="Morin E."/>
            <person name="Murat C."/>
            <person name="Riley R."/>
            <person name="Ohm R."/>
            <person name="Sun H."/>
            <person name="Tunlid A."/>
            <person name="Henrissat B."/>
            <person name="Grigoriev I.V."/>
            <person name="Hibbett D.S."/>
            <person name="Martin F."/>
        </authorList>
    </citation>
    <scope>NUCLEOTIDE SEQUENCE [LARGE SCALE GENOMIC DNA]</scope>
    <source>
        <strain evidence="2">Zn</strain>
    </source>
</reference>
<reference evidence="1 2" key="1">
    <citation type="submission" date="2014-04" db="EMBL/GenBank/DDBJ databases">
        <authorList>
            <consortium name="DOE Joint Genome Institute"/>
            <person name="Kuo A."/>
            <person name="Martino E."/>
            <person name="Perotto S."/>
            <person name="Kohler A."/>
            <person name="Nagy L.G."/>
            <person name="Floudas D."/>
            <person name="Copeland A."/>
            <person name="Barry K.W."/>
            <person name="Cichocki N."/>
            <person name="Veneault-Fourrey C."/>
            <person name="LaButti K."/>
            <person name="Lindquist E.A."/>
            <person name="Lipzen A."/>
            <person name="Lundell T."/>
            <person name="Morin E."/>
            <person name="Murat C."/>
            <person name="Sun H."/>
            <person name="Tunlid A."/>
            <person name="Henrissat B."/>
            <person name="Grigoriev I.V."/>
            <person name="Hibbett D.S."/>
            <person name="Martin F."/>
            <person name="Nordberg H.P."/>
            <person name="Cantor M.N."/>
            <person name="Hua S.X."/>
        </authorList>
    </citation>
    <scope>NUCLEOTIDE SEQUENCE [LARGE SCALE GENOMIC DNA]</scope>
    <source>
        <strain evidence="1 2">Zn</strain>
    </source>
</reference>
<dbReference type="HOGENOM" id="CLU_2085476_0_0_1"/>
<dbReference type="InParanoid" id="A0A0C3H821"/>
<dbReference type="AlphaFoldDB" id="A0A0C3H821"/>
<dbReference type="EMBL" id="KN832872">
    <property type="protein sequence ID" value="KIN04376.1"/>
    <property type="molecule type" value="Genomic_DNA"/>
</dbReference>
<dbReference type="Proteomes" id="UP000054321">
    <property type="component" value="Unassembled WGS sequence"/>
</dbReference>